<dbReference type="Gene3D" id="3.30.300.20">
    <property type="match status" value="1"/>
</dbReference>
<dbReference type="NCBIfam" id="NF008009">
    <property type="entry name" value="PRK10738.1"/>
    <property type="match status" value="1"/>
</dbReference>
<dbReference type="PATRIC" id="fig|106634.4.peg.2542"/>
<organism evidence="1 2">
    <name type="scientific">Thioalkalivibrio versutus</name>
    <dbReference type="NCBI Taxonomy" id="106634"/>
    <lineage>
        <taxon>Bacteria</taxon>
        <taxon>Pseudomonadati</taxon>
        <taxon>Pseudomonadota</taxon>
        <taxon>Gammaproteobacteria</taxon>
        <taxon>Chromatiales</taxon>
        <taxon>Ectothiorhodospiraceae</taxon>
        <taxon>Thioalkalivibrio</taxon>
    </lineage>
</organism>
<dbReference type="SUPFAM" id="SSF82784">
    <property type="entry name" value="OsmC-like"/>
    <property type="match status" value="1"/>
</dbReference>
<dbReference type="EMBL" id="CP011367">
    <property type="protein sequence ID" value="AKJ96119.1"/>
    <property type="molecule type" value="Genomic_DNA"/>
</dbReference>
<dbReference type="InterPro" id="IPR036102">
    <property type="entry name" value="OsmC/Ohrsf"/>
</dbReference>
<evidence type="ECO:0000313" key="2">
    <source>
        <dbReference type="Proteomes" id="UP000064201"/>
    </source>
</evidence>
<dbReference type="KEGG" id="tvr:TVD_12475"/>
<proteinExistence type="predicted"/>
<name>A0A0G3G703_9GAMM</name>
<keyword evidence="2" id="KW-1185">Reference proteome</keyword>
<dbReference type="OrthoDB" id="9804010at2"/>
<dbReference type="InterPro" id="IPR015946">
    <property type="entry name" value="KH_dom-like_a/b"/>
</dbReference>
<sequence>MQVKVKWLDQVAFVGETDSGHAVVMDGAPDAGGRNLGARPMEMLLLGMGGCTSFDVIAMLKKARQQVLDCEVTVEGTRAETVPKVLTDIHVHFRVYGHELSEKQVGRAVGLSAEKYCSASLMLGASAKVTHDFEIIEGSAPR</sequence>
<protein>
    <submittedName>
        <fullName evidence="1">Peroxiredoxin</fullName>
    </submittedName>
</protein>
<accession>A0A0G3G703</accession>
<dbReference type="Proteomes" id="UP000064201">
    <property type="component" value="Chromosome"/>
</dbReference>
<dbReference type="PANTHER" id="PTHR34352">
    <property type="entry name" value="PROTEIN YHFA"/>
    <property type="match status" value="1"/>
</dbReference>
<evidence type="ECO:0000313" key="1">
    <source>
        <dbReference type="EMBL" id="AKJ96119.1"/>
    </source>
</evidence>
<dbReference type="RefSeq" id="WP_047251731.1">
    <property type="nucleotide sequence ID" value="NZ_CP011367.1"/>
</dbReference>
<reference evidence="1 2" key="1">
    <citation type="submission" date="2015-04" db="EMBL/GenBank/DDBJ databases">
        <title>Complete Sequence for the Genome of the Thioalkalivibrio versutus D301.</title>
        <authorList>
            <person name="Mu T."/>
            <person name="Zhou J."/>
            <person name="Xu X."/>
        </authorList>
    </citation>
    <scope>NUCLEOTIDE SEQUENCE [LARGE SCALE GENOMIC DNA]</scope>
    <source>
        <strain evidence="1 2">D301</strain>
    </source>
</reference>
<dbReference type="STRING" id="106634.TVD_12475"/>
<gene>
    <name evidence="1" type="ORF">TVD_12475</name>
</gene>
<dbReference type="Pfam" id="PF02566">
    <property type="entry name" value="OsmC"/>
    <property type="match status" value="1"/>
</dbReference>
<dbReference type="PANTHER" id="PTHR34352:SF1">
    <property type="entry name" value="PROTEIN YHFA"/>
    <property type="match status" value="1"/>
</dbReference>
<dbReference type="AlphaFoldDB" id="A0A0G3G703"/>
<dbReference type="InterPro" id="IPR003718">
    <property type="entry name" value="OsmC/Ohr_fam"/>
</dbReference>
<dbReference type="Gene3D" id="2.20.25.10">
    <property type="match status" value="1"/>
</dbReference>